<dbReference type="InterPro" id="IPR023524">
    <property type="entry name" value="Uncharacterised_SprT-like"/>
</dbReference>
<organism evidence="6 7">
    <name type="scientific">Lactiplantibacillus dongliensis</name>
    <dbReference type="NCBI Taxonomy" id="2559919"/>
    <lineage>
        <taxon>Bacteria</taxon>
        <taxon>Bacillati</taxon>
        <taxon>Bacillota</taxon>
        <taxon>Bacilli</taxon>
        <taxon>Lactobacillales</taxon>
        <taxon>Lactobacillaceae</taxon>
        <taxon>Lactiplantibacillus</taxon>
    </lineage>
</organism>
<evidence type="ECO:0000256" key="1">
    <source>
        <dbReference type="ARBA" id="ARBA00022490"/>
    </source>
</evidence>
<keyword evidence="7" id="KW-1185">Reference proteome</keyword>
<keyword evidence="3 4" id="KW-0862">Zinc</keyword>
<evidence type="ECO:0000259" key="5">
    <source>
        <dbReference type="SMART" id="SM00731"/>
    </source>
</evidence>
<dbReference type="EMBL" id="JBHSSD010000018">
    <property type="protein sequence ID" value="MFC6163999.1"/>
    <property type="molecule type" value="Genomic_DNA"/>
</dbReference>
<dbReference type="SMART" id="SM00731">
    <property type="entry name" value="SprT"/>
    <property type="match status" value="1"/>
</dbReference>
<feature type="domain" description="SprT-like" evidence="5">
    <location>
        <begin position="4"/>
        <end position="149"/>
    </location>
</feature>
<keyword evidence="1 4" id="KW-0963">Cytoplasm</keyword>
<reference evidence="7" key="1">
    <citation type="journal article" date="2019" name="Int. J. Syst. Evol. Microbiol.">
        <title>The Global Catalogue of Microorganisms (GCM) 10K type strain sequencing project: providing services to taxonomists for standard genome sequencing and annotation.</title>
        <authorList>
            <consortium name="The Broad Institute Genomics Platform"/>
            <consortium name="The Broad Institute Genome Sequencing Center for Infectious Disease"/>
            <person name="Wu L."/>
            <person name="Ma J."/>
        </authorList>
    </citation>
    <scope>NUCLEOTIDE SEQUENCE [LARGE SCALE GENOMIC DNA]</scope>
    <source>
        <strain evidence="7">CCM 8932</strain>
    </source>
</reference>
<comment type="similarity">
    <text evidence="4">Belongs to the SprT family.</text>
</comment>
<comment type="caution">
    <text evidence="6">The sequence shown here is derived from an EMBL/GenBank/DDBJ whole genome shotgun (WGS) entry which is preliminary data.</text>
</comment>
<feature type="binding site" evidence="4">
    <location>
        <position position="67"/>
    </location>
    <ligand>
        <name>Zn(2+)</name>
        <dbReference type="ChEBI" id="CHEBI:29105"/>
    </ligand>
</feature>
<accession>A0ABW1R3S7</accession>
<name>A0ABW1R3S7_9LACO</name>
<comment type="subcellular location">
    <subcellularLocation>
        <location evidence="4">Cytoplasm</location>
    </subcellularLocation>
</comment>
<feature type="binding site" evidence="4">
    <location>
        <position position="71"/>
    </location>
    <ligand>
        <name>Zn(2+)</name>
        <dbReference type="ChEBI" id="CHEBI:29105"/>
    </ligand>
</feature>
<dbReference type="Gene3D" id="3.30.2010.10">
    <property type="entry name" value="Metalloproteases ('zincins'), catalytic domain"/>
    <property type="match status" value="1"/>
</dbReference>
<dbReference type="InterPro" id="IPR035240">
    <property type="entry name" value="SprT_Zn_ribbon"/>
</dbReference>
<evidence type="ECO:0000256" key="2">
    <source>
        <dbReference type="ARBA" id="ARBA00022723"/>
    </source>
</evidence>
<dbReference type="Proteomes" id="UP001596253">
    <property type="component" value="Unassembled WGS sequence"/>
</dbReference>
<comment type="cofactor">
    <cofactor evidence="4">
        <name>Zn(2+)</name>
        <dbReference type="ChEBI" id="CHEBI:29105"/>
    </cofactor>
    <text evidence="4">Binds 1 zinc ion.</text>
</comment>
<dbReference type="RefSeq" id="WP_137641092.1">
    <property type="nucleotide sequence ID" value="NZ_BJDK01000039.1"/>
</dbReference>
<dbReference type="Pfam" id="PF17283">
    <property type="entry name" value="Zn_ribbon_SprT"/>
    <property type="match status" value="1"/>
</dbReference>
<keyword evidence="2 4" id="KW-0479">Metal-binding</keyword>
<dbReference type="HAMAP" id="MF_00745">
    <property type="entry name" value="SprT_like"/>
    <property type="match status" value="1"/>
</dbReference>
<dbReference type="Pfam" id="PF10263">
    <property type="entry name" value="SprT-like"/>
    <property type="match status" value="1"/>
</dbReference>
<evidence type="ECO:0000256" key="3">
    <source>
        <dbReference type="ARBA" id="ARBA00022833"/>
    </source>
</evidence>
<dbReference type="NCBIfam" id="NF003339">
    <property type="entry name" value="PRK04351.1"/>
    <property type="match status" value="1"/>
</dbReference>
<sequence>MTNLDLQHLVEQLSVTEFHRPFLHHAFFNRRLRTTGGRYQLQSHNIDINPKMLTDFDEATLIGVIKHELCHYHLHILGQGYQHRDAAFKQLLARVGGSRYAPQPKSGVAVHAYRYTYQCQNCGQVYHRKRRMDTRRYTCGHCRGRIKLV</sequence>
<dbReference type="InterPro" id="IPR006640">
    <property type="entry name" value="SprT-like_domain"/>
</dbReference>
<feature type="active site" evidence="4">
    <location>
        <position position="68"/>
    </location>
</feature>
<evidence type="ECO:0000313" key="7">
    <source>
        <dbReference type="Proteomes" id="UP001596253"/>
    </source>
</evidence>
<evidence type="ECO:0000313" key="6">
    <source>
        <dbReference type="EMBL" id="MFC6163999.1"/>
    </source>
</evidence>
<evidence type="ECO:0000256" key="4">
    <source>
        <dbReference type="HAMAP-Rule" id="MF_00745"/>
    </source>
</evidence>
<protein>
    <recommendedName>
        <fullName evidence="4">Protein SprT-like</fullName>
    </recommendedName>
</protein>
<gene>
    <name evidence="6" type="ORF">ACFP3T_04840</name>
</gene>
<proteinExistence type="inferred from homology"/>